<comment type="caution">
    <text evidence="7">The sequence shown here is derived from an EMBL/GenBank/DDBJ whole genome shotgun (WGS) entry which is preliminary data.</text>
</comment>
<dbReference type="AlphaFoldDB" id="A0A497EMN9"/>
<comment type="cofactor">
    <cofactor evidence="1">
        <name>FAD</name>
        <dbReference type="ChEBI" id="CHEBI:57692"/>
    </cofactor>
</comment>
<keyword evidence="3" id="KW-0285">Flavoprotein</keyword>
<reference evidence="7 8" key="1">
    <citation type="submission" date="2018-06" db="EMBL/GenBank/DDBJ databases">
        <title>Extensive metabolic versatility and redundancy in microbially diverse, dynamic hydrothermal sediments.</title>
        <authorList>
            <person name="Dombrowski N."/>
            <person name="Teske A."/>
            <person name="Baker B.J."/>
        </authorList>
    </citation>
    <scope>NUCLEOTIDE SEQUENCE [LARGE SCALE GENOMIC DNA]</scope>
    <source>
        <strain evidence="7">B66_G16</strain>
    </source>
</reference>
<dbReference type="SUPFAM" id="SSF55103">
    <property type="entry name" value="FAD-linked oxidases, C-terminal domain"/>
    <property type="match status" value="1"/>
</dbReference>
<evidence type="ECO:0000256" key="4">
    <source>
        <dbReference type="ARBA" id="ARBA00022827"/>
    </source>
</evidence>
<dbReference type="Pfam" id="PF02913">
    <property type="entry name" value="FAD-oxidase_C"/>
    <property type="match status" value="1"/>
</dbReference>
<dbReference type="FunFam" id="1.10.45.10:FF:000001">
    <property type="entry name" value="D-lactate dehydrogenase mitochondrial"/>
    <property type="match status" value="1"/>
</dbReference>
<dbReference type="Pfam" id="PF01565">
    <property type="entry name" value="FAD_binding_4"/>
    <property type="match status" value="1"/>
</dbReference>
<comment type="similarity">
    <text evidence="2">Belongs to the FAD-binding oxidoreductase/transferase type 4 family.</text>
</comment>
<evidence type="ECO:0000313" key="8">
    <source>
        <dbReference type="Proteomes" id="UP000278475"/>
    </source>
</evidence>
<dbReference type="InterPro" id="IPR016171">
    <property type="entry name" value="Vanillyl_alc_oxidase_C-sub2"/>
</dbReference>
<dbReference type="EMBL" id="QMQV01000142">
    <property type="protein sequence ID" value="RLE47227.1"/>
    <property type="molecule type" value="Genomic_DNA"/>
</dbReference>
<dbReference type="GO" id="GO:0071949">
    <property type="term" value="F:FAD binding"/>
    <property type="evidence" value="ECO:0007669"/>
    <property type="project" value="InterPro"/>
</dbReference>
<evidence type="ECO:0000313" key="7">
    <source>
        <dbReference type="EMBL" id="RLE47227.1"/>
    </source>
</evidence>
<dbReference type="FunFam" id="3.30.70.2740:FF:000001">
    <property type="entry name" value="D-lactate dehydrogenase mitochondrial"/>
    <property type="match status" value="1"/>
</dbReference>
<organism evidence="7 8">
    <name type="scientific">Thermoproteota archaeon</name>
    <dbReference type="NCBI Taxonomy" id="2056631"/>
    <lineage>
        <taxon>Archaea</taxon>
        <taxon>Thermoproteota</taxon>
    </lineage>
</organism>
<dbReference type="PANTHER" id="PTHR42934:SF2">
    <property type="entry name" value="GLYCOLATE OXIDASE SUBUNIT GLCD"/>
    <property type="match status" value="1"/>
</dbReference>
<proteinExistence type="inferred from homology"/>
<dbReference type="InterPro" id="IPR016164">
    <property type="entry name" value="FAD-linked_Oxase-like_C"/>
</dbReference>
<accession>A0A497EMN9</accession>
<evidence type="ECO:0000256" key="1">
    <source>
        <dbReference type="ARBA" id="ARBA00001974"/>
    </source>
</evidence>
<dbReference type="Gene3D" id="3.30.70.2740">
    <property type="match status" value="1"/>
</dbReference>
<dbReference type="PANTHER" id="PTHR42934">
    <property type="entry name" value="GLYCOLATE OXIDASE SUBUNIT GLCD"/>
    <property type="match status" value="1"/>
</dbReference>
<dbReference type="InterPro" id="IPR036318">
    <property type="entry name" value="FAD-bd_PCMH-like_sf"/>
</dbReference>
<sequence>MMIDKGILLELKRIFGNRIIVNKDSLYVYASDAMCEFRTLPTAVIFPKTTEEVAKLMKIAYEHEIPIYPRGGGTSLSGASMVLDSRGIVVSFTKMNKLLNVYLKDLQALAEAGITIDELNLHLSQYGVFFPPDPASSPAATLGGCIAMNSGGVRAIKYGVVRNWILGLELVLPNGKVVRTGMGVFKRVAGYDLTQLIIGSEGTLALITKALIKLAPIPKYRVAMYGFFESERIAAETIYDLIISGIDLTAAEFLDRVTLRALGGFMGFKYTGNAMVLIEISGNDVDFLKRELERAKRIFKEHKALEIKESKSEEEYLAIWKIRKGAAPALASLKPKYLVLDPTVPISKVPDLVEMINRVCEKYGIICGTFGHMGDGNVHPNLLYDPRDRDEVERMKKAAHEIMVETIRMGGTISGEHGIGIEKAELFKKEAGELYEVLQQLKKVFDPKNILNPGKIFIK</sequence>
<evidence type="ECO:0000256" key="5">
    <source>
        <dbReference type="ARBA" id="ARBA00023002"/>
    </source>
</evidence>
<dbReference type="InterPro" id="IPR051914">
    <property type="entry name" value="FAD-linked_OxidoTrans_Type4"/>
</dbReference>
<evidence type="ECO:0000256" key="2">
    <source>
        <dbReference type="ARBA" id="ARBA00008000"/>
    </source>
</evidence>
<dbReference type="GO" id="GO:0016491">
    <property type="term" value="F:oxidoreductase activity"/>
    <property type="evidence" value="ECO:0007669"/>
    <property type="project" value="UniProtKB-KW"/>
</dbReference>
<dbReference type="Proteomes" id="UP000278475">
    <property type="component" value="Unassembled WGS sequence"/>
</dbReference>
<dbReference type="InterPro" id="IPR006094">
    <property type="entry name" value="Oxid_FAD_bind_N"/>
</dbReference>
<dbReference type="Gene3D" id="1.10.45.10">
    <property type="entry name" value="Vanillyl-alcohol Oxidase, Chain A, domain 4"/>
    <property type="match status" value="1"/>
</dbReference>
<evidence type="ECO:0000259" key="6">
    <source>
        <dbReference type="PROSITE" id="PS51387"/>
    </source>
</evidence>
<keyword evidence="4" id="KW-0274">FAD</keyword>
<evidence type="ECO:0000256" key="3">
    <source>
        <dbReference type="ARBA" id="ARBA00022630"/>
    </source>
</evidence>
<protein>
    <submittedName>
        <fullName evidence="7">Glycolate oxidase subunit GlcD</fullName>
    </submittedName>
</protein>
<dbReference type="Gene3D" id="3.30.465.10">
    <property type="match status" value="1"/>
</dbReference>
<gene>
    <name evidence="7" type="ORF">DRJ31_09175</name>
</gene>
<dbReference type="InterPro" id="IPR016166">
    <property type="entry name" value="FAD-bd_PCMH"/>
</dbReference>
<dbReference type="PROSITE" id="PS51387">
    <property type="entry name" value="FAD_PCMH"/>
    <property type="match status" value="1"/>
</dbReference>
<dbReference type="SUPFAM" id="SSF56176">
    <property type="entry name" value="FAD-binding/transporter-associated domain-like"/>
    <property type="match status" value="1"/>
</dbReference>
<dbReference type="InterPro" id="IPR004113">
    <property type="entry name" value="FAD-bd_oxidored_4_C"/>
</dbReference>
<keyword evidence="5" id="KW-0560">Oxidoreductase</keyword>
<feature type="domain" description="FAD-binding PCMH-type" evidence="6">
    <location>
        <begin position="37"/>
        <end position="217"/>
    </location>
</feature>
<name>A0A497EMN9_9CREN</name>
<dbReference type="InterPro" id="IPR016169">
    <property type="entry name" value="FAD-bd_PCMH_sub2"/>
</dbReference>